<keyword evidence="1" id="KW-0328">Glycosyltransferase</keyword>
<sequence length="310" mass="34030">MSELKTGWGSPRPNVRLSPTASTNVLGVRISAVNLQTAIARIQLAIAERRKAYVCVRDAHGVIRSQKDRELRAIHNRAFLVTPDGMPLVWALRHDGHSSAGRVYGPDLMLALFEAGLAQNLKHFLYGAEPETLRALQTRLTNQFPDANITGAYAPPFRELVPHEEAAVADAINRSGADVVWVGLSTPKQERWMARMSDRLDAPMLIGVGAAFDFHAGKKRQAPRFIQRSGFEWVFRLACEPRRLWRRYAVVVPSFLALSAMQRLGLRQFPIDETPGDVSAGATATSCGPTSPATVGFAFGRASHANAPKE</sequence>
<dbReference type="Proteomes" id="UP000184485">
    <property type="component" value="Unassembled WGS sequence"/>
</dbReference>
<dbReference type="PANTHER" id="PTHR34136:SF1">
    <property type="entry name" value="UDP-N-ACETYL-D-MANNOSAMINURONIC ACID TRANSFERASE"/>
    <property type="match status" value="1"/>
</dbReference>
<dbReference type="InterPro" id="IPR004629">
    <property type="entry name" value="WecG_TagA_CpsF"/>
</dbReference>
<evidence type="ECO:0000313" key="3">
    <source>
        <dbReference type="EMBL" id="SHE99580.1"/>
    </source>
</evidence>
<dbReference type="RefSeq" id="WP_084526909.1">
    <property type="nucleotide sequence ID" value="NZ_FQUP01000001.1"/>
</dbReference>
<dbReference type="AlphaFoldDB" id="A0A1M4Y1P1"/>
<evidence type="ECO:0000256" key="1">
    <source>
        <dbReference type="ARBA" id="ARBA00022676"/>
    </source>
</evidence>
<dbReference type="GO" id="GO:0016758">
    <property type="term" value="F:hexosyltransferase activity"/>
    <property type="evidence" value="ECO:0007669"/>
    <property type="project" value="TreeGrafter"/>
</dbReference>
<evidence type="ECO:0000313" key="4">
    <source>
        <dbReference type="Proteomes" id="UP000184485"/>
    </source>
</evidence>
<dbReference type="OrthoDB" id="9771846at2"/>
<accession>A0A1M4Y1P1</accession>
<dbReference type="STRING" id="1122133.SAMN02745157_1397"/>
<evidence type="ECO:0000256" key="2">
    <source>
        <dbReference type="ARBA" id="ARBA00022679"/>
    </source>
</evidence>
<protein>
    <submittedName>
        <fullName evidence="3">N-acetylglucosaminyldiphosphoundecaprenol N-acetyl-beta-D-mannosaminyltransferase</fullName>
    </submittedName>
</protein>
<dbReference type="Pfam" id="PF03808">
    <property type="entry name" value="Glyco_tran_WecG"/>
    <property type="match status" value="1"/>
</dbReference>
<dbReference type="PANTHER" id="PTHR34136">
    <property type="match status" value="1"/>
</dbReference>
<proteinExistence type="predicted"/>
<dbReference type="NCBIfam" id="TIGR00696">
    <property type="entry name" value="wecG_tagA_cpsF"/>
    <property type="match status" value="1"/>
</dbReference>
<gene>
    <name evidence="3" type="ORF">SAMN02745157_1397</name>
</gene>
<dbReference type="EMBL" id="FQUP01000001">
    <property type="protein sequence ID" value="SHE99580.1"/>
    <property type="molecule type" value="Genomic_DNA"/>
</dbReference>
<reference evidence="3 4" key="1">
    <citation type="submission" date="2016-11" db="EMBL/GenBank/DDBJ databases">
        <authorList>
            <person name="Jaros S."/>
            <person name="Januszkiewicz K."/>
            <person name="Wedrychowicz H."/>
        </authorList>
    </citation>
    <scope>NUCLEOTIDE SEQUENCE [LARGE SCALE GENOMIC DNA]</scope>
    <source>
        <strain evidence="3 4">DSM 19436</strain>
    </source>
</reference>
<name>A0A1M4Y1P1_9HYPH</name>
<keyword evidence="2 3" id="KW-0808">Transferase</keyword>
<organism evidence="3 4">
    <name type="scientific">Kaistia soli DSM 19436</name>
    <dbReference type="NCBI Taxonomy" id="1122133"/>
    <lineage>
        <taxon>Bacteria</taxon>
        <taxon>Pseudomonadati</taxon>
        <taxon>Pseudomonadota</taxon>
        <taxon>Alphaproteobacteria</taxon>
        <taxon>Hyphomicrobiales</taxon>
        <taxon>Kaistiaceae</taxon>
        <taxon>Kaistia</taxon>
    </lineage>
</organism>
<dbReference type="CDD" id="cd06533">
    <property type="entry name" value="Glyco_transf_WecG_TagA"/>
    <property type="match status" value="1"/>
</dbReference>
<keyword evidence="4" id="KW-1185">Reference proteome</keyword>